<evidence type="ECO:0000313" key="2">
    <source>
        <dbReference type="Proteomes" id="UP000030755"/>
    </source>
</evidence>
<reference evidence="1 2" key="1">
    <citation type="journal article" date="2013" name="Curr. Biol.">
        <title>Shared signatures of parasitism and phylogenomics unite Cryptomycota and microsporidia.</title>
        <authorList>
            <person name="James T.Y."/>
            <person name="Pelin A."/>
            <person name="Bonen L."/>
            <person name="Ahrendt S."/>
            <person name="Sain D."/>
            <person name="Corradi N."/>
            <person name="Stajich J.E."/>
        </authorList>
    </citation>
    <scope>NUCLEOTIDE SEQUENCE [LARGE SCALE GENOMIC DNA]</scope>
    <source>
        <strain evidence="1 2">CSF55</strain>
    </source>
</reference>
<name>A0A075AZ77_ROZAC</name>
<dbReference type="AlphaFoldDB" id="A0A075AZ77"/>
<proteinExistence type="predicted"/>
<dbReference type="Proteomes" id="UP000030755">
    <property type="component" value="Unassembled WGS sequence"/>
</dbReference>
<dbReference type="EMBL" id="KE561008">
    <property type="protein sequence ID" value="EPZ34017.1"/>
    <property type="molecule type" value="Genomic_DNA"/>
</dbReference>
<sequence>MSQSDLLYDLIRDVKSSLDFFIQLNGTIRQERQTVLQGANKAKLLAEAASRIQNSQGRRMSIRAFNFPQKNQSSSSIQNSGFFSSSAVSGFVSIVFLPFLLPKPSGGRLGEADISGELFIVM</sequence>
<dbReference type="HOGENOM" id="CLU_2028065_0_0_1"/>
<protein>
    <submittedName>
        <fullName evidence="1">Uncharacterized protein</fullName>
    </submittedName>
</protein>
<keyword evidence="2" id="KW-1185">Reference proteome</keyword>
<organism evidence="1 2">
    <name type="scientific">Rozella allomycis (strain CSF55)</name>
    <dbReference type="NCBI Taxonomy" id="988480"/>
    <lineage>
        <taxon>Eukaryota</taxon>
        <taxon>Fungi</taxon>
        <taxon>Fungi incertae sedis</taxon>
        <taxon>Cryptomycota</taxon>
        <taxon>Cryptomycota incertae sedis</taxon>
        <taxon>Rozella</taxon>
    </lineage>
</organism>
<evidence type="ECO:0000313" key="1">
    <source>
        <dbReference type="EMBL" id="EPZ34017.1"/>
    </source>
</evidence>
<accession>A0A075AZ77</accession>
<gene>
    <name evidence="1" type="ORF">O9G_005262</name>
</gene>